<keyword evidence="2" id="KW-1185">Reference proteome</keyword>
<comment type="caution">
    <text evidence="1">The sequence shown here is derived from an EMBL/GenBank/DDBJ whole genome shotgun (WGS) entry which is preliminary data.</text>
</comment>
<accession>A0ACB8CWW8</accession>
<evidence type="ECO:0000313" key="1">
    <source>
        <dbReference type="EMBL" id="KAH7953710.1"/>
    </source>
</evidence>
<proteinExistence type="predicted"/>
<sequence>MSSDPIEAMFSFLRCSAVCNDMLDVRSAVCGLEMMLKTGIVAASSDSNVQSSTTFSSGQLLPVQQELHVATSAFDKVLNMAAPGVKRTPLFSEIVSLQP</sequence>
<evidence type="ECO:0000313" key="2">
    <source>
        <dbReference type="Proteomes" id="UP000821865"/>
    </source>
</evidence>
<organism evidence="1 2">
    <name type="scientific">Dermacentor silvarum</name>
    <name type="common">Tick</name>
    <dbReference type="NCBI Taxonomy" id="543639"/>
    <lineage>
        <taxon>Eukaryota</taxon>
        <taxon>Metazoa</taxon>
        <taxon>Ecdysozoa</taxon>
        <taxon>Arthropoda</taxon>
        <taxon>Chelicerata</taxon>
        <taxon>Arachnida</taxon>
        <taxon>Acari</taxon>
        <taxon>Parasitiformes</taxon>
        <taxon>Ixodida</taxon>
        <taxon>Ixodoidea</taxon>
        <taxon>Ixodidae</taxon>
        <taxon>Rhipicephalinae</taxon>
        <taxon>Dermacentor</taxon>
    </lineage>
</organism>
<reference evidence="1" key="1">
    <citation type="submission" date="2020-05" db="EMBL/GenBank/DDBJ databases">
        <title>Large-scale comparative analyses of tick genomes elucidate their genetic diversity and vector capacities.</title>
        <authorList>
            <person name="Jia N."/>
            <person name="Wang J."/>
            <person name="Shi W."/>
            <person name="Du L."/>
            <person name="Sun Y."/>
            <person name="Zhan W."/>
            <person name="Jiang J."/>
            <person name="Wang Q."/>
            <person name="Zhang B."/>
            <person name="Ji P."/>
            <person name="Sakyi L.B."/>
            <person name="Cui X."/>
            <person name="Yuan T."/>
            <person name="Jiang B."/>
            <person name="Yang W."/>
            <person name="Lam T.T.-Y."/>
            <person name="Chang Q."/>
            <person name="Ding S."/>
            <person name="Wang X."/>
            <person name="Zhu J."/>
            <person name="Ruan X."/>
            <person name="Zhao L."/>
            <person name="Wei J."/>
            <person name="Que T."/>
            <person name="Du C."/>
            <person name="Cheng J."/>
            <person name="Dai P."/>
            <person name="Han X."/>
            <person name="Huang E."/>
            <person name="Gao Y."/>
            <person name="Liu J."/>
            <person name="Shao H."/>
            <person name="Ye R."/>
            <person name="Li L."/>
            <person name="Wei W."/>
            <person name="Wang X."/>
            <person name="Wang C."/>
            <person name="Yang T."/>
            <person name="Huo Q."/>
            <person name="Li W."/>
            <person name="Guo W."/>
            <person name="Chen H."/>
            <person name="Zhou L."/>
            <person name="Ni X."/>
            <person name="Tian J."/>
            <person name="Zhou Y."/>
            <person name="Sheng Y."/>
            <person name="Liu T."/>
            <person name="Pan Y."/>
            <person name="Xia L."/>
            <person name="Li J."/>
            <person name="Zhao F."/>
            <person name="Cao W."/>
        </authorList>
    </citation>
    <scope>NUCLEOTIDE SEQUENCE</scope>
    <source>
        <strain evidence="1">Dsil-2018</strain>
    </source>
</reference>
<name>A0ACB8CWW8_DERSI</name>
<dbReference type="Proteomes" id="UP000821865">
    <property type="component" value="Chromosome 4"/>
</dbReference>
<dbReference type="EMBL" id="CM023473">
    <property type="protein sequence ID" value="KAH7953710.1"/>
    <property type="molecule type" value="Genomic_DNA"/>
</dbReference>
<protein>
    <submittedName>
        <fullName evidence="1">Uncharacterized protein</fullName>
    </submittedName>
</protein>
<gene>
    <name evidence="1" type="ORF">HPB49_011509</name>
</gene>